<evidence type="ECO:0000313" key="2">
    <source>
        <dbReference type="Proteomes" id="UP000738349"/>
    </source>
</evidence>
<evidence type="ECO:0000313" key="1">
    <source>
        <dbReference type="EMBL" id="KAH7175251.1"/>
    </source>
</evidence>
<reference evidence="1" key="1">
    <citation type="journal article" date="2021" name="Nat. Commun.">
        <title>Genetic determinants of endophytism in the Arabidopsis root mycobiome.</title>
        <authorList>
            <person name="Mesny F."/>
            <person name="Miyauchi S."/>
            <person name="Thiergart T."/>
            <person name="Pickel B."/>
            <person name="Atanasova L."/>
            <person name="Karlsson M."/>
            <person name="Huettel B."/>
            <person name="Barry K.W."/>
            <person name="Haridas S."/>
            <person name="Chen C."/>
            <person name="Bauer D."/>
            <person name="Andreopoulos W."/>
            <person name="Pangilinan J."/>
            <person name="LaButti K."/>
            <person name="Riley R."/>
            <person name="Lipzen A."/>
            <person name="Clum A."/>
            <person name="Drula E."/>
            <person name="Henrissat B."/>
            <person name="Kohler A."/>
            <person name="Grigoriev I.V."/>
            <person name="Martin F.M."/>
            <person name="Hacquard S."/>
        </authorList>
    </citation>
    <scope>NUCLEOTIDE SEQUENCE</scope>
    <source>
        <strain evidence="1">MPI-CAGE-AT-0147</strain>
    </source>
</reference>
<protein>
    <submittedName>
        <fullName evidence="1">Uncharacterized protein</fullName>
    </submittedName>
</protein>
<accession>A0A9P9FTS6</accession>
<dbReference type="AlphaFoldDB" id="A0A9P9FTS6"/>
<keyword evidence="2" id="KW-1185">Reference proteome</keyword>
<sequence>MYTTTAKDTSDSIALAKSISSAALYLGNTIIGDYNSIDQGTKLCLPLAYASTWIVKTASNATFGHVICLTPQNGKYKMADDAYQGFDHSQDEQCLRQLHDSDHRWSQAYQGTTIHCGI</sequence>
<name>A0A9P9FTS6_9HYPO</name>
<dbReference type="EMBL" id="JAGMUV010000001">
    <property type="protein sequence ID" value="KAH7175251.1"/>
    <property type="molecule type" value="Genomic_DNA"/>
</dbReference>
<gene>
    <name evidence="1" type="ORF">EDB81DRAFT_750807</name>
</gene>
<organism evidence="1 2">
    <name type="scientific">Dactylonectria macrodidyma</name>
    <dbReference type="NCBI Taxonomy" id="307937"/>
    <lineage>
        <taxon>Eukaryota</taxon>
        <taxon>Fungi</taxon>
        <taxon>Dikarya</taxon>
        <taxon>Ascomycota</taxon>
        <taxon>Pezizomycotina</taxon>
        <taxon>Sordariomycetes</taxon>
        <taxon>Hypocreomycetidae</taxon>
        <taxon>Hypocreales</taxon>
        <taxon>Nectriaceae</taxon>
        <taxon>Dactylonectria</taxon>
    </lineage>
</organism>
<dbReference type="Proteomes" id="UP000738349">
    <property type="component" value="Unassembled WGS sequence"/>
</dbReference>
<comment type="caution">
    <text evidence="1">The sequence shown here is derived from an EMBL/GenBank/DDBJ whole genome shotgun (WGS) entry which is preliminary data.</text>
</comment>
<proteinExistence type="predicted"/>